<protein>
    <recommendedName>
        <fullName evidence="3">DUF3892 domain-containing protein</fullName>
    </recommendedName>
</protein>
<name>A0A9Q4C381_9EURY</name>
<organism evidence="1 2">
    <name type="scientific">Halorutilus salinus</name>
    <dbReference type="NCBI Taxonomy" id="2487751"/>
    <lineage>
        <taxon>Archaea</taxon>
        <taxon>Methanobacteriati</taxon>
        <taxon>Methanobacteriota</taxon>
        <taxon>Stenosarchaea group</taxon>
        <taxon>Halobacteria</taxon>
        <taxon>Halorutilales</taxon>
        <taxon>Halorutilaceae</taxon>
        <taxon>Halorutilus</taxon>
    </lineage>
</organism>
<gene>
    <name evidence="1" type="ORF">EGH25_02065</name>
</gene>
<comment type="caution">
    <text evidence="1">The sequence shown here is derived from an EMBL/GenBank/DDBJ whole genome shotgun (WGS) entry which is preliminary data.</text>
</comment>
<proteinExistence type="predicted"/>
<dbReference type="Proteomes" id="UP001149411">
    <property type="component" value="Unassembled WGS sequence"/>
</dbReference>
<sequence length="102" mass="11351">MGDRVTYAVTHVRYWDDDGDRLKHVKRCGIDIDDGNVGESEVARRRSVLFGIRSGDSHLTAQKEDGKLKLREAVEVVESDGGDWLRVEGDGTGDYLGDLPTF</sequence>
<keyword evidence="2" id="KW-1185">Reference proteome</keyword>
<reference evidence="1" key="1">
    <citation type="submission" date="2022-09" db="EMBL/GenBank/DDBJ databases">
        <title>Haloadaptaus new haloarchaeum isolated from saline soil.</title>
        <authorList>
            <person name="Duran-Viseras A."/>
            <person name="Sanchez-Porro C."/>
            <person name="Ventosa A."/>
        </authorList>
    </citation>
    <scope>NUCLEOTIDE SEQUENCE</scope>
    <source>
        <strain evidence="1">F3-133</strain>
    </source>
</reference>
<dbReference type="EMBL" id="RKLV01000002">
    <property type="protein sequence ID" value="MCX2818140.1"/>
    <property type="molecule type" value="Genomic_DNA"/>
</dbReference>
<evidence type="ECO:0000313" key="1">
    <source>
        <dbReference type="EMBL" id="MCX2818140.1"/>
    </source>
</evidence>
<evidence type="ECO:0000313" key="2">
    <source>
        <dbReference type="Proteomes" id="UP001149411"/>
    </source>
</evidence>
<accession>A0A9Q4C381</accession>
<dbReference type="RefSeq" id="WP_266085822.1">
    <property type="nucleotide sequence ID" value="NZ_RKLV01000002.1"/>
</dbReference>
<dbReference type="AlphaFoldDB" id="A0A9Q4C381"/>
<evidence type="ECO:0008006" key="3">
    <source>
        <dbReference type="Google" id="ProtNLM"/>
    </source>
</evidence>